<feature type="region of interest" description="Disordered" evidence="1">
    <location>
        <begin position="1"/>
        <end position="55"/>
    </location>
</feature>
<sequence>DLELRAPQPDAQISESLPHCPPHVPRHCQQTRRNSRDLGTVHSLGRPGSVFRLDT</sequence>
<dbReference type="AlphaFoldDB" id="A0AAD4GJV9"/>
<dbReference type="EMBL" id="WHUW01000004">
    <property type="protein sequence ID" value="KAF8448060.1"/>
    <property type="molecule type" value="Genomic_DNA"/>
</dbReference>
<proteinExistence type="predicted"/>
<reference evidence="2" key="1">
    <citation type="submission" date="2019-10" db="EMBL/GenBank/DDBJ databases">
        <authorList>
            <consortium name="DOE Joint Genome Institute"/>
            <person name="Kuo A."/>
            <person name="Miyauchi S."/>
            <person name="Kiss E."/>
            <person name="Drula E."/>
            <person name="Kohler A."/>
            <person name="Sanchez-Garcia M."/>
            <person name="Andreopoulos B."/>
            <person name="Barry K.W."/>
            <person name="Bonito G."/>
            <person name="Buee M."/>
            <person name="Carver A."/>
            <person name="Chen C."/>
            <person name="Cichocki N."/>
            <person name="Clum A."/>
            <person name="Culley D."/>
            <person name="Crous P.W."/>
            <person name="Fauchery L."/>
            <person name="Girlanda M."/>
            <person name="Hayes R."/>
            <person name="Keri Z."/>
            <person name="LaButti K."/>
            <person name="Lipzen A."/>
            <person name="Lombard V."/>
            <person name="Magnuson J."/>
            <person name="Maillard F."/>
            <person name="Morin E."/>
            <person name="Murat C."/>
            <person name="Nolan M."/>
            <person name="Ohm R."/>
            <person name="Pangilinan J."/>
            <person name="Pereira M."/>
            <person name="Perotto S."/>
            <person name="Peter M."/>
            <person name="Riley R."/>
            <person name="Sitrit Y."/>
            <person name="Stielow B."/>
            <person name="Szollosi G."/>
            <person name="Zifcakova L."/>
            <person name="Stursova M."/>
            <person name="Spatafora J.W."/>
            <person name="Tedersoo L."/>
            <person name="Vaario L.-M."/>
            <person name="Yamada A."/>
            <person name="Yan M."/>
            <person name="Wang P."/>
            <person name="Xu J."/>
            <person name="Bruns T."/>
            <person name="Baldrian P."/>
            <person name="Vilgalys R."/>
            <person name="Henrissat B."/>
            <person name="Grigoriev I.V."/>
            <person name="Hibbett D."/>
            <person name="Nagy L.G."/>
            <person name="Martin F.M."/>
        </authorList>
    </citation>
    <scope>NUCLEOTIDE SEQUENCE</scope>
    <source>
        <strain evidence="2">BED1</strain>
    </source>
</reference>
<accession>A0AAD4GJV9</accession>
<evidence type="ECO:0000256" key="1">
    <source>
        <dbReference type="SAM" id="MobiDB-lite"/>
    </source>
</evidence>
<organism evidence="2 3">
    <name type="scientific">Boletus edulis BED1</name>
    <dbReference type="NCBI Taxonomy" id="1328754"/>
    <lineage>
        <taxon>Eukaryota</taxon>
        <taxon>Fungi</taxon>
        <taxon>Dikarya</taxon>
        <taxon>Basidiomycota</taxon>
        <taxon>Agaricomycotina</taxon>
        <taxon>Agaricomycetes</taxon>
        <taxon>Agaricomycetidae</taxon>
        <taxon>Boletales</taxon>
        <taxon>Boletineae</taxon>
        <taxon>Boletaceae</taxon>
        <taxon>Boletoideae</taxon>
        <taxon>Boletus</taxon>
    </lineage>
</organism>
<feature type="non-terminal residue" evidence="2">
    <location>
        <position position="1"/>
    </location>
</feature>
<name>A0AAD4GJV9_BOLED</name>
<evidence type="ECO:0000313" key="2">
    <source>
        <dbReference type="EMBL" id="KAF8448060.1"/>
    </source>
</evidence>
<comment type="caution">
    <text evidence="2">The sequence shown here is derived from an EMBL/GenBank/DDBJ whole genome shotgun (WGS) entry which is preliminary data.</text>
</comment>
<evidence type="ECO:0000313" key="3">
    <source>
        <dbReference type="Proteomes" id="UP001194468"/>
    </source>
</evidence>
<gene>
    <name evidence="2" type="ORF">L210DRAFT_888934</name>
</gene>
<dbReference type="Proteomes" id="UP001194468">
    <property type="component" value="Unassembled WGS sequence"/>
</dbReference>
<reference evidence="2" key="2">
    <citation type="journal article" date="2020" name="Nat. Commun.">
        <title>Large-scale genome sequencing of mycorrhizal fungi provides insights into the early evolution of symbiotic traits.</title>
        <authorList>
            <person name="Miyauchi S."/>
            <person name="Kiss E."/>
            <person name="Kuo A."/>
            <person name="Drula E."/>
            <person name="Kohler A."/>
            <person name="Sanchez-Garcia M."/>
            <person name="Morin E."/>
            <person name="Andreopoulos B."/>
            <person name="Barry K.W."/>
            <person name="Bonito G."/>
            <person name="Buee M."/>
            <person name="Carver A."/>
            <person name="Chen C."/>
            <person name="Cichocki N."/>
            <person name="Clum A."/>
            <person name="Culley D."/>
            <person name="Crous P.W."/>
            <person name="Fauchery L."/>
            <person name="Girlanda M."/>
            <person name="Hayes R.D."/>
            <person name="Keri Z."/>
            <person name="LaButti K."/>
            <person name="Lipzen A."/>
            <person name="Lombard V."/>
            <person name="Magnuson J."/>
            <person name="Maillard F."/>
            <person name="Murat C."/>
            <person name="Nolan M."/>
            <person name="Ohm R.A."/>
            <person name="Pangilinan J."/>
            <person name="Pereira M.F."/>
            <person name="Perotto S."/>
            <person name="Peter M."/>
            <person name="Pfister S."/>
            <person name="Riley R."/>
            <person name="Sitrit Y."/>
            <person name="Stielow J.B."/>
            <person name="Szollosi G."/>
            <person name="Zifcakova L."/>
            <person name="Stursova M."/>
            <person name="Spatafora J.W."/>
            <person name="Tedersoo L."/>
            <person name="Vaario L.M."/>
            <person name="Yamada A."/>
            <person name="Yan M."/>
            <person name="Wang P."/>
            <person name="Xu J."/>
            <person name="Bruns T."/>
            <person name="Baldrian P."/>
            <person name="Vilgalys R."/>
            <person name="Dunand C."/>
            <person name="Henrissat B."/>
            <person name="Grigoriev I.V."/>
            <person name="Hibbett D."/>
            <person name="Nagy L.G."/>
            <person name="Martin F.M."/>
        </authorList>
    </citation>
    <scope>NUCLEOTIDE SEQUENCE</scope>
    <source>
        <strain evidence="2">BED1</strain>
    </source>
</reference>
<keyword evidence="3" id="KW-1185">Reference proteome</keyword>
<protein>
    <submittedName>
        <fullName evidence="2">Uncharacterized protein</fullName>
    </submittedName>
</protein>